<dbReference type="PANTHER" id="PTHR16078">
    <property type="entry name" value="COILED-COIL DOMAIN-CONTAINING PROTEIN 87"/>
    <property type="match status" value="1"/>
</dbReference>
<dbReference type="EMBL" id="JBJKFK010000630">
    <property type="protein sequence ID" value="KAL3315958.1"/>
    <property type="molecule type" value="Genomic_DNA"/>
</dbReference>
<accession>A0ABD2Q966</accession>
<keyword evidence="3" id="KW-1185">Reference proteome</keyword>
<reference evidence="2 3" key="1">
    <citation type="submission" date="2024-11" db="EMBL/GenBank/DDBJ databases">
        <title>Adaptive evolution of stress response genes in parasites aligns with host niche diversity.</title>
        <authorList>
            <person name="Hahn C."/>
            <person name="Resl P."/>
        </authorList>
    </citation>
    <scope>NUCLEOTIDE SEQUENCE [LARGE SCALE GENOMIC DNA]</scope>
    <source>
        <strain evidence="2">EGGRZ-B1_66</strain>
        <tissue evidence="2">Body</tissue>
    </source>
</reference>
<feature type="compositionally biased region" description="Acidic residues" evidence="1">
    <location>
        <begin position="43"/>
        <end position="52"/>
    </location>
</feature>
<dbReference type="InterPro" id="IPR037383">
    <property type="entry name" value="CCDC87"/>
</dbReference>
<evidence type="ECO:0000256" key="1">
    <source>
        <dbReference type="SAM" id="MobiDB-lite"/>
    </source>
</evidence>
<dbReference type="Proteomes" id="UP001626550">
    <property type="component" value="Unassembled WGS sequence"/>
</dbReference>
<dbReference type="AlphaFoldDB" id="A0ABD2Q966"/>
<organism evidence="2 3">
    <name type="scientific">Cichlidogyrus casuarinus</name>
    <dbReference type="NCBI Taxonomy" id="1844966"/>
    <lineage>
        <taxon>Eukaryota</taxon>
        <taxon>Metazoa</taxon>
        <taxon>Spiralia</taxon>
        <taxon>Lophotrochozoa</taxon>
        <taxon>Platyhelminthes</taxon>
        <taxon>Monogenea</taxon>
        <taxon>Monopisthocotylea</taxon>
        <taxon>Dactylogyridea</taxon>
        <taxon>Ancyrocephalidae</taxon>
        <taxon>Cichlidogyrus</taxon>
    </lineage>
</organism>
<name>A0ABD2Q966_9PLAT</name>
<sequence length="558" mass="64182">MPRTEESQVEANSAFAISELESESSEVYAPVEEVENEACNSQENEENQDSENVETCGKDGNLLTMLEDYVNFKDLSKLGRLERLRLAKDELGKLQQVRSKACSLLEEAALLKSIDHEVKDEYGRIIQQPDTIEGNYNAKVAIRSCDFNAFSKYFRAPGLRLTDRRQLESAYRSYFEDSLGENAWDQMESSGLFRMKPNLLSSVTAAPVATKQSKLKKPIRNVLPQCLPHLMNGEEFGLRLARLAEWPGLMRERLLERYEECFKATLKEDDIDDYKKFLLTGSNDFLSIIFHLYPAWVDEDQNRTRFVGHGHGNEIDQKLFNALDTVQQLCAFTVKQLKRQLRIEKHLYKVAMQDASQSLLAEKRKTLKDAWNGNVLNYGGLGFVPHLDSTFSNLFYKLHLADACVRHLRRIELIENAIENRKKLSKRTRIPLDECESDSLSDEESVKEETLLQSARLDSVQAQLDQVWHKLELGEQQRQIMAAKYGQQLVDESVTNDKTRQALKLWLHAAEVIDEREKLLLQFKRFESLASDPSRLTGNSVTRLREAKIRGDYMHVSF</sequence>
<proteinExistence type="predicted"/>
<comment type="caution">
    <text evidence="2">The sequence shown here is derived from an EMBL/GenBank/DDBJ whole genome shotgun (WGS) entry which is preliminary data.</text>
</comment>
<feature type="region of interest" description="Disordered" evidence="1">
    <location>
        <begin position="1"/>
        <end position="54"/>
    </location>
</feature>
<dbReference type="PANTHER" id="PTHR16078:SF1">
    <property type="entry name" value="COILED-COIL DOMAIN-CONTAINING PROTEIN 87"/>
    <property type="match status" value="1"/>
</dbReference>
<gene>
    <name evidence="2" type="primary">CCDC87</name>
    <name evidence="2" type="ORF">Ciccas_005403</name>
</gene>
<evidence type="ECO:0000313" key="3">
    <source>
        <dbReference type="Proteomes" id="UP001626550"/>
    </source>
</evidence>
<protein>
    <submittedName>
        <fullName evidence="2">Coiled-coil domain-containing protein 87</fullName>
    </submittedName>
</protein>
<evidence type="ECO:0000313" key="2">
    <source>
        <dbReference type="EMBL" id="KAL3315958.1"/>
    </source>
</evidence>